<sequence length="51" mass="5376">MAPHPARDRRPATVLTLTAALTTLLGANLLGGAVRGRRDNPSPPHPPTLWA</sequence>
<organism evidence="1 2">
    <name type="scientific">Deinococcus rhizophilus</name>
    <dbReference type="NCBI Taxonomy" id="3049544"/>
    <lineage>
        <taxon>Bacteria</taxon>
        <taxon>Thermotogati</taxon>
        <taxon>Deinococcota</taxon>
        <taxon>Deinococci</taxon>
        <taxon>Deinococcales</taxon>
        <taxon>Deinococcaceae</taxon>
        <taxon>Deinococcus</taxon>
    </lineage>
</organism>
<dbReference type="EMBL" id="JASNGB010000069">
    <property type="protein sequence ID" value="MDL2344256.1"/>
    <property type="molecule type" value="Genomic_DNA"/>
</dbReference>
<comment type="caution">
    <text evidence="1">The sequence shown here is derived from an EMBL/GenBank/DDBJ whole genome shotgun (WGS) entry which is preliminary data.</text>
</comment>
<evidence type="ECO:0000313" key="1">
    <source>
        <dbReference type="EMBL" id="MDL2344256.1"/>
    </source>
</evidence>
<dbReference type="Proteomes" id="UP001302059">
    <property type="component" value="Unassembled WGS sequence"/>
</dbReference>
<gene>
    <name evidence="1" type="ORF">QOL99_08830</name>
</gene>
<accession>A0ABT7JGS1</accession>
<proteinExistence type="predicted"/>
<name>A0ABT7JGS1_9DEIO</name>
<keyword evidence="2" id="KW-1185">Reference proteome</keyword>
<reference evidence="1 2" key="1">
    <citation type="submission" date="2023-05" db="EMBL/GenBank/DDBJ databases">
        <authorList>
            <person name="Gao F."/>
        </authorList>
    </citation>
    <scope>NUCLEOTIDE SEQUENCE [LARGE SCALE GENOMIC DNA]</scope>
    <source>
        <strain evidence="1 2">MIMF12</strain>
    </source>
</reference>
<evidence type="ECO:0000313" key="2">
    <source>
        <dbReference type="Proteomes" id="UP001302059"/>
    </source>
</evidence>
<dbReference type="RefSeq" id="WP_285523091.1">
    <property type="nucleotide sequence ID" value="NZ_JASNGB010000069.1"/>
</dbReference>
<protein>
    <submittedName>
        <fullName evidence="1">Uncharacterized protein</fullName>
    </submittedName>
</protein>